<name>A0ABN7XKL4_GIGMA</name>
<evidence type="ECO:0000313" key="2">
    <source>
        <dbReference type="Proteomes" id="UP000789901"/>
    </source>
</evidence>
<reference evidence="1 2" key="1">
    <citation type="submission" date="2021-06" db="EMBL/GenBank/DDBJ databases">
        <authorList>
            <person name="Kallberg Y."/>
            <person name="Tangrot J."/>
            <person name="Rosling A."/>
        </authorList>
    </citation>
    <scope>NUCLEOTIDE SEQUENCE [LARGE SCALE GENOMIC DNA]</scope>
    <source>
        <strain evidence="1 2">120-4 pot B 10/14</strain>
    </source>
</reference>
<keyword evidence="2" id="KW-1185">Reference proteome</keyword>
<organism evidence="1 2">
    <name type="scientific">Gigaspora margarita</name>
    <dbReference type="NCBI Taxonomy" id="4874"/>
    <lineage>
        <taxon>Eukaryota</taxon>
        <taxon>Fungi</taxon>
        <taxon>Fungi incertae sedis</taxon>
        <taxon>Mucoromycota</taxon>
        <taxon>Glomeromycotina</taxon>
        <taxon>Glomeromycetes</taxon>
        <taxon>Diversisporales</taxon>
        <taxon>Gigasporaceae</taxon>
        <taxon>Gigaspora</taxon>
    </lineage>
</organism>
<gene>
    <name evidence="1" type="ORF">GMARGA_LOCUS44620</name>
</gene>
<dbReference type="Proteomes" id="UP000789901">
    <property type="component" value="Unassembled WGS sequence"/>
</dbReference>
<feature type="non-terminal residue" evidence="1">
    <location>
        <position position="1"/>
    </location>
</feature>
<evidence type="ECO:0000313" key="1">
    <source>
        <dbReference type="EMBL" id="CAG8855799.1"/>
    </source>
</evidence>
<protein>
    <submittedName>
        <fullName evidence="1">25005_t:CDS:1</fullName>
    </submittedName>
</protein>
<dbReference type="EMBL" id="CAJVQB010153272">
    <property type="protein sequence ID" value="CAG8855799.1"/>
    <property type="molecule type" value="Genomic_DNA"/>
</dbReference>
<accession>A0ABN7XKL4</accession>
<proteinExistence type="predicted"/>
<sequence>KASLPWFGTVKELYDTYFLEYMWRRQFVQDDSDAFNKLVEHIVLYSKNLEEE</sequence>
<comment type="caution">
    <text evidence="1">The sequence shown here is derived from an EMBL/GenBank/DDBJ whole genome shotgun (WGS) entry which is preliminary data.</text>
</comment>
<feature type="non-terminal residue" evidence="1">
    <location>
        <position position="52"/>
    </location>
</feature>